<reference evidence="2 3" key="1">
    <citation type="submission" date="2013-05" db="EMBL/GenBank/DDBJ databases">
        <title>Drechslerella stenobrocha genome reveals carnivorous origination and mechanical trapping mechanism of predatory fungi.</title>
        <authorList>
            <person name="Liu X."/>
            <person name="Zhang W."/>
            <person name="Liu K."/>
        </authorList>
    </citation>
    <scope>NUCLEOTIDE SEQUENCE [LARGE SCALE GENOMIC DNA]</scope>
    <source>
        <strain evidence="2 3">248</strain>
    </source>
</reference>
<gene>
    <name evidence="2" type="ORF">DRE_02816</name>
</gene>
<protein>
    <submittedName>
        <fullName evidence="2">Uncharacterized protein</fullName>
    </submittedName>
</protein>
<keyword evidence="3" id="KW-1185">Reference proteome</keyword>
<evidence type="ECO:0000256" key="1">
    <source>
        <dbReference type="SAM" id="MobiDB-lite"/>
    </source>
</evidence>
<dbReference type="Proteomes" id="UP000024837">
    <property type="component" value="Unassembled WGS sequence"/>
</dbReference>
<dbReference type="HOGENOM" id="CLU_546313_0_0_1"/>
<accession>W7HWK6</accession>
<dbReference type="AlphaFoldDB" id="W7HWK6"/>
<name>W7HWK6_9PEZI</name>
<sequence length="499" mass="54606">MRAPDVLVPATMRSQVYEEAVGQQPNTGKSSTLDNGGQTGVPTARENRNEISSRKRHYDAEDTTNDSNGKRHKSHIDGSEVTARKRQHATGDTTDDCDPKRRKLNMNGNMETALGTETYPQSASVPNNAENLDTLLTSKPGKVKNNYTLGQSVYDRLLKPLLGKPAAPNSASSATTQGEAIANTCYIPKGQPPRDHANPIVYPLRAAQALQLAQENPGQQYAFDFNKSQFIEPPTAQETNSSEVADPCVPMSAMGYDESTGHYWMDVASLKALIQTQTKKLERDMEDWDKASDDGELDSNLNIPEDFSWIKEKSLLRLTEEEDTPLDHRKKYGIKTEDGNDNERAAEPIVVEDDSTYGSANYNNGGGLDESGETIAAVYDDIYSLGLTSSHKGVEPQGHREHTTAENDCTHSFINSYGPTSHNNGGSKGHKEPTTVEYENTSEVTSHYSGWNFGAPITVPMLPSNVNTNCIESTYSRTYAVGPNTTNIENTSLSESEAV</sequence>
<feature type="compositionally biased region" description="Polar residues" evidence="1">
    <location>
        <begin position="23"/>
        <end position="36"/>
    </location>
</feature>
<dbReference type="EMBL" id="KI966407">
    <property type="protein sequence ID" value="EWC47934.1"/>
    <property type="molecule type" value="Genomic_DNA"/>
</dbReference>
<proteinExistence type="predicted"/>
<evidence type="ECO:0000313" key="3">
    <source>
        <dbReference type="Proteomes" id="UP000024837"/>
    </source>
</evidence>
<evidence type="ECO:0000313" key="2">
    <source>
        <dbReference type="EMBL" id="EWC47934.1"/>
    </source>
</evidence>
<feature type="region of interest" description="Disordered" evidence="1">
    <location>
        <begin position="1"/>
        <end position="105"/>
    </location>
</feature>
<organism evidence="2 3">
    <name type="scientific">Drechslerella stenobrocha 248</name>
    <dbReference type="NCBI Taxonomy" id="1043628"/>
    <lineage>
        <taxon>Eukaryota</taxon>
        <taxon>Fungi</taxon>
        <taxon>Dikarya</taxon>
        <taxon>Ascomycota</taxon>
        <taxon>Pezizomycotina</taxon>
        <taxon>Orbiliomycetes</taxon>
        <taxon>Orbiliales</taxon>
        <taxon>Orbiliaceae</taxon>
        <taxon>Drechslerella</taxon>
    </lineage>
</organism>